<keyword evidence="3" id="KW-1185">Reference proteome</keyword>
<organism evidence="2 3">
    <name type="scientific">Haemaphysalis longicornis</name>
    <name type="common">Bush tick</name>
    <dbReference type="NCBI Taxonomy" id="44386"/>
    <lineage>
        <taxon>Eukaryota</taxon>
        <taxon>Metazoa</taxon>
        <taxon>Ecdysozoa</taxon>
        <taxon>Arthropoda</taxon>
        <taxon>Chelicerata</taxon>
        <taxon>Arachnida</taxon>
        <taxon>Acari</taxon>
        <taxon>Parasitiformes</taxon>
        <taxon>Ixodida</taxon>
        <taxon>Ixodoidea</taxon>
        <taxon>Ixodidae</taxon>
        <taxon>Haemaphysalinae</taxon>
        <taxon>Haemaphysalis</taxon>
    </lineage>
</organism>
<comment type="caution">
    <text evidence="2">The sequence shown here is derived from an EMBL/GenBank/DDBJ whole genome shotgun (WGS) entry which is preliminary data.</text>
</comment>
<reference evidence="2 3" key="1">
    <citation type="journal article" date="2020" name="Cell">
        <title>Large-Scale Comparative Analyses of Tick Genomes Elucidate Their Genetic Diversity and Vector Capacities.</title>
        <authorList>
            <consortium name="Tick Genome and Microbiome Consortium (TIGMIC)"/>
            <person name="Jia N."/>
            <person name="Wang J."/>
            <person name="Shi W."/>
            <person name="Du L."/>
            <person name="Sun Y."/>
            <person name="Zhan W."/>
            <person name="Jiang J.F."/>
            <person name="Wang Q."/>
            <person name="Zhang B."/>
            <person name="Ji P."/>
            <person name="Bell-Sakyi L."/>
            <person name="Cui X.M."/>
            <person name="Yuan T.T."/>
            <person name="Jiang B.G."/>
            <person name="Yang W.F."/>
            <person name="Lam T.T."/>
            <person name="Chang Q.C."/>
            <person name="Ding S.J."/>
            <person name="Wang X.J."/>
            <person name="Zhu J.G."/>
            <person name="Ruan X.D."/>
            <person name="Zhao L."/>
            <person name="Wei J.T."/>
            <person name="Ye R.Z."/>
            <person name="Que T.C."/>
            <person name="Du C.H."/>
            <person name="Zhou Y.H."/>
            <person name="Cheng J.X."/>
            <person name="Dai P.F."/>
            <person name="Guo W.B."/>
            <person name="Han X.H."/>
            <person name="Huang E.J."/>
            <person name="Li L.F."/>
            <person name="Wei W."/>
            <person name="Gao Y.C."/>
            <person name="Liu J.Z."/>
            <person name="Shao H.Z."/>
            <person name="Wang X."/>
            <person name="Wang C.C."/>
            <person name="Yang T.C."/>
            <person name="Huo Q.B."/>
            <person name="Li W."/>
            <person name="Chen H.Y."/>
            <person name="Chen S.E."/>
            <person name="Zhou L.G."/>
            <person name="Ni X.B."/>
            <person name="Tian J.H."/>
            <person name="Sheng Y."/>
            <person name="Liu T."/>
            <person name="Pan Y.S."/>
            <person name="Xia L.Y."/>
            <person name="Li J."/>
            <person name="Zhao F."/>
            <person name="Cao W.C."/>
        </authorList>
    </citation>
    <scope>NUCLEOTIDE SEQUENCE [LARGE SCALE GENOMIC DNA]</scope>
    <source>
        <strain evidence="2">HaeL-2018</strain>
    </source>
</reference>
<evidence type="ECO:0000313" key="3">
    <source>
        <dbReference type="Proteomes" id="UP000821853"/>
    </source>
</evidence>
<feature type="compositionally biased region" description="Low complexity" evidence="1">
    <location>
        <begin position="1"/>
        <end position="19"/>
    </location>
</feature>
<feature type="region of interest" description="Disordered" evidence="1">
    <location>
        <begin position="1"/>
        <end position="103"/>
    </location>
</feature>
<gene>
    <name evidence="2" type="ORF">HPB48_003650</name>
</gene>
<dbReference type="AlphaFoldDB" id="A0A9J6FG49"/>
<evidence type="ECO:0000256" key="1">
    <source>
        <dbReference type="SAM" id="MobiDB-lite"/>
    </source>
</evidence>
<proteinExistence type="predicted"/>
<dbReference type="Proteomes" id="UP000821853">
    <property type="component" value="Chromosome 1"/>
</dbReference>
<evidence type="ECO:0000313" key="2">
    <source>
        <dbReference type="EMBL" id="KAH9361941.1"/>
    </source>
</evidence>
<name>A0A9J6FG49_HAELO</name>
<feature type="compositionally biased region" description="Polar residues" evidence="1">
    <location>
        <begin position="84"/>
        <end position="94"/>
    </location>
</feature>
<accession>A0A9J6FG49</accession>
<sequence length="179" mass="19872">MDAPSSHVVAPEASSSVVPGQTSLPDGADDDMDQQPSHASSYSAEDDEDATAPWIEVTRRAQRKNQHSTTTAVGRTLLRPAITETRNSNLSSNKPKPPRLPENDYKKAIRTRNSLALRKISPYTLASCILHEAKLTWREADLKIRINAEPLFTKHILPSKRPSCKPLFRHQASKTHCTV</sequence>
<feature type="compositionally biased region" description="Polar residues" evidence="1">
    <location>
        <begin position="34"/>
        <end position="43"/>
    </location>
</feature>
<protein>
    <submittedName>
        <fullName evidence="2">Uncharacterized protein</fullName>
    </submittedName>
</protein>
<dbReference type="VEuPathDB" id="VectorBase:HLOH_061723"/>
<dbReference type="EMBL" id="JABSTR010000001">
    <property type="protein sequence ID" value="KAH9361941.1"/>
    <property type="molecule type" value="Genomic_DNA"/>
</dbReference>